<reference evidence="2 3" key="1">
    <citation type="journal article" date="2023" name="G3 (Bethesda)">
        <title>A chromosome-level genome assembly of Zasmidium syzygii isolated from banana leaves.</title>
        <authorList>
            <person name="van Westerhoven A.C."/>
            <person name="Mehrabi R."/>
            <person name="Talebi R."/>
            <person name="Steentjes M.B.F."/>
            <person name="Corcolon B."/>
            <person name="Chong P.A."/>
            <person name="Kema G.H.J."/>
            <person name="Seidl M.F."/>
        </authorList>
    </citation>
    <scope>NUCLEOTIDE SEQUENCE [LARGE SCALE GENOMIC DNA]</scope>
    <source>
        <strain evidence="2 3">P124</strain>
    </source>
</reference>
<keyword evidence="1" id="KW-0812">Transmembrane</keyword>
<organism evidence="2 3">
    <name type="scientific">Zasmidium cellare</name>
    <name type="common">Wine cellar mold</name>
    <name type="synonym">Racodium cellare</name>
    <dbReference type="NCBI Taxonomy" id="395010"/>
    <lineage>
        <taxon>Eukaryota</taxon>
        <taxon>Fungi</taxon>
        <taxon>Dikarya</taxon>
        <taxon>Ascomycota</taxon>
        <taxon>Pezizomycotina</taxon>
        <taxon>Dothideomycetes</taxon>
        <taxon>Dothideomycetidae</taxon>
        <taxon>Mycosphaerellales</taxon>
        <taxon>Mycosphaerellaceae</taxon>
        <taxon>Zasmidium</taxon>
    </lineage>
</organism>
<proteinExistence type="predicted"/>
<feature type="transmembrane region" description="Helical" evidence="1">
    <location>
        <begin position="136"/>
        <end position="157"/>
    </location>
</feature>
<keyword evidence="1" id="KW-1133">Transmembrane helix</keyword>
<feature type="transmembrane region" description="Helical" evidence="1">
    <location>
        <begin position="242"/>
        <end position="261"/>
    </location>
</feature>
<keyword evidence="3" id="KW-1185">Reference proteome</keyword>
<dbReference type="EMBL" id="JAXOVC010000001">
    <property type="protein sequence ID" value="KAK4506726.1"/>
    <property type="molecule type" value="Genomic_DNA"/>
</dbReference>
<dbReference type="Proteomes" id="UP001305779">
    <property type="component" value="Unassembled WGS sequence"/>
</dbReference>
<name>A0ABR0EZZ7_ZASCE</name>
<evidence type="ECO:0000256" key="1">
    <source>
        <dbReference type="SAM" id="Phobius"/>
    </source>
</evidence>
<evidence type="ECO:0000313" key="3">
    <source>
        <dbReference type="Proteomes" id="UP001305779"/>
    </source>
</evidence>
<comment type="caution">
    <text evidence="2">The sequence shown here is derived from an EMBL/GenBank/DDBJ whole genome shotgun (WGS) entry which is preliminary data.</text>
</comment>
<keyword evidence="1" id="KW-0472">Membrane</keyword>
<protein>
    <submittedName>
        <fullName evidence="2">Uncharacterized protein</fullName>
    </submittedName>
</protein>
<gene>
    <name evidence="2" type="ORF">PRZ48_000459</name>
</gene>
<evidence type="ECO:0000313" key="2">
    <source>
        <dbReference type="EMBL" id="KAK4506726.1"/>
    </source>
</evidence>
<sequence>MSGNTNTTVAFPGNENWAVWWWNGLENFQLDIVGFLAVLGESAVLANAQVAALSRLFYLPRILPAPQALIRTTRLTSLPSSEGKVTAVASGNFKEHEDRGQKWADFVLRGQRKRTPSNKSDNVPPSLVRAKATGPLTWVTLIGFMEALALFIASIVFGDGMSLIATILLAGLSTIVGICNKWTLELAQPPKGKRENPKGDVVIRFANGSFLIVKCSEHAARELYFAPEEIDYAVKSSAVYRLLSLIGTLMLMLGIVALANAKLYLQIAWAGAYIITNIAHWTAAALPQSTHWDLSCYTIYEEHLSTGPTNGNFTEALWKAILLTQSIKWVRPGGAAPQTKLWDDWLQEALTKAKEAAGVSKMGTVKDGDVCWPSVGGKMPPEYKIWTVPKWDAKKEWDRMNKEWSDEAFPAAG</sequence>
<feature type="transmembrane region" description="Helical" evidence="1">
    <location>
        <begin position="163"/>
        <end position="184"/>
    </location>
</feature>
<accession>A0ABR0EZZ7</accession>